<feature type="transmembrane region" description="Helical" evidence="1">
    <location>
        <begin position="109"/>
        <end position="127"/>
    </location>
</feature>
<comment type="caution">
    <text evidence="2">The sequence shown here is derived from an EMBL/GenBank/DDBJ whole genome shotgun (WGS) entry which is preliminary data.</text>
</comment>
<keyword evidence="1" id="KW-0472">Membrane</keyword>
<evidence type="ECO:0000313" key="2">
    <source>
        <dbReference type="EMBL" id="TWD16831.1"/>
    </source>
</evidence>
<sequence length="172" mass="18764">MPTWLEGRPFALVFLVLYVIGTARGQLTYGIARWTASQTIRRTDRSAGWPARVNGWLDGAEVARGRRAIERWGLPVIPLAYLTVGFQTMVLAACGVLRVHWLRFTLAQIPGALAWALIYATIGFAAWEAAIGAAAGSPLAIALLGVLFVVGVTRWMSRRTARRKAGMSDARV</sequence>
<evidence type="ECO:0000256" key="1">
    <source>
        <dbReference type="SAM" id="Phobius"/>
    </source>
</evidence>
<feature type="transmembrane region" description="Helical" evidence="1">
    <location>
        <begin position="139"/>
        <end position="157"/>
    </location>
</feature>
<dbReference type="RefSeq" id="WP_144855107.1">
    <property type="nucleotide sequence ID" value="NZ_BAAAYT010000002.1"/>
</dbReference>
<dbReference type="AlphaFoldDB" id="A0A560WGL8"/>
<name>A0A560WGL8_9MICO</name>
<dbReference type="OrthoDB" id="3426404at2"/>
<keyword evidence="1" id="KW-0812">Transmembrane</keyword>
<accession>A0A560WGL8</accession>
<evidence type="ECO:0000313" key="3">
    <source>
        <dbReference type="Proteomes" id="UP000315628"/>
    </source>
</evidence>
<dbReference type="EMBL" id="VIUW01000001">
    <property type="protein sequence ID" value="TWD16831.1"/>
    <property type="molecule type" value="Genomic_DNA"/>
</dbReference>
<organism evidence="2 3">
    <name type="scientific">Marihabitans asiaticum</name>
    <dbReference type="NCBI Taxonomy" id="415218"/>
    <lineage>
        <taxon>Bacteria</taxon>
        <taxon>Bacillati</taxon>
        <taxon>Actinomycetota</taxon>
        <taxon>Actinomycetes</taxon>
        <taxon>Micrococcales</taxon>
        <taxon>Intrasporangiaceae</taxon>
        <taxon>Marihabitans</taxon>
    </lineage>
</organism>
<proteinExistence type="predicted"/>
<dbReference type="Proteomes" id="UP000315628">
    <property type="component" value="Unassembled WGS sequence"/>
</dbReference>
<reference evidence="2 3" key="1">
    <citation type="submission" date="2019-06" db="EMBL/GenBank/DDBJ databases">
        <title>Sequencing the genomes of 1000 actinobacteria strains.</title>
        <authorList>
            <person name="Klenk H.-P."/>
        </authorList>
    </citation>
    <scope>NUCLEOTIDE SEQUENCE [LARGE SCALE GENOMIC DNA]</scope>
    <source>
        <strain evidence="2 3">DSM 18935</strain>
    </source>
</reference>
<keyword evidence="1" id="KW-1133">Transmembrane helix</keyword>
<gene>
    <name evidence="2" type="ORF">FB557_0374</name>
</gene>
<protein>
    <submittedName>
        <fullName evidence="2">Membrane protein DedA with SNARE-associated domain</fullName>
    </submittedName>
</protein>
<keyword evidence="3" id="KW-1185">Reference proteome</keyword>